<sequence length="84" mass="9433">MTAKRKGERIRWRVVVVLEVVKAICRLFLLKITNLRPLVTPALPEREVIAEEEPVPEIEDEEAQLEAELEGLGTRKIGSLGCLA</sequence>
<name>H0EQY0_GLAL7</name>
<keyword evidence="3" id="KW-1185">Reference proteome</keyword>
<evidence type="ECO:0000313" key="3">
    <source>
        <dbReference type="Proteomes" id="UP000005446"/>
    </source>
</evidence>
<keyword evidence="1" id="KW-0962">Peroxisome biogenesis</keyword>
<proteinExistence type="inferred from homology"/>
<comment type="similarity">
    <text evidence="1">Belongs to the peroxin-16 family.</text>
</comment>
<protein>
    <recommendedName>
        <fullName evidence="1">Peroxisomal membrane protein PEX16</fullName>
    </recommendedName>
</protein>
<dbReference type="GO" id="GO:0005778">
    <property type="term" value="C:peroxisomal membrane"/>
    <property type="evidence" value="ECO:0007669"/>
    <property type="project" value="UniProtKB-SubCell"/>
</dbReference>
<reference evidence="2 3" key="1">
    <citation type="journal article" date="2012" name="Eukaryot. Cell">
        <title>Genome sequence of the fungus Glarea lozoyensis: the first genome sequence of a species from the Helotiaceae family.</title>
        <authorList>
            <person name="Youssar L."/>
            <person name="Gruening B.A."/>
            <person name="Erxleben A."/>
            <person name="Guenther S."/>
            <person name="Huettel W."/>
        </authorList>
    </citation>
    <scope>NUCLEOTIDE SEQUENCE [LARGE SCALE GENOMIC DNA]</scope>
    <source>
        <strain evidence="3">ATCC 74030 / MF5533</strain>
    </source>
</reference>
<dbReference type="AlphaFoldDB" id="H0EQY0"/>
<dbReference type="GO" id="GO:0007031">
    <property type="term" value="P:peroxisome organization"/>
    <property type="evidence" value="ECO:0007669"/>
    <property type="project" value="UniProtKB-KW"/>
</dbReference>
<keyword evidence="1" id="KW-0576">Peroxisome</keyword>
<dbReference type="Pfam" id="PF08610">
    <property type="entry name" value="Pex16"/>
    <property type="match status" value="1"/>
</dbReference>
<dbReference type="InParanoid" id="H0EQY0"/>
<evidence type="ECO:0000256" key="1">
    <source>
        <dbReference type="RuleBase" id="RU365003"/>
    </source>
</evidence>
<dbReference type="Proteomes" id="UP000005446">
    <property type="component" value="Unassembled WGS sequence"/>
</dbReference>
<accession>H0EQY0</accession>
<dbReference type="EMBL" id="AGUE01000129">
    <property type="protein sequence ID" value="EHK99089.1"/>
    <property type="molecule type" value="Genomic_DNA"/>
</dbReference>
<dbReference type="HOGENOM" id="CLU_2527666_0_0_1"/>
<comment type="caution">
    <text evidence="2">The sequence shown here is derived from an EMBL/GenBank/DDBJ whole genome shotgun (WGS) entry which is preliminary data.</text>
</comment>
<evidence type="ECO:0000313" key="2">
    <source>
        <dbReference type="EMBL" id="EHK99089.1"/>
    </source>
</evidence>
<organism evidence="2 3">
    <name type="scientific">Glarea lozoyensis (strain ATCC 74030 / MF5533)</name>
    <dbReference type="NCBI Taxonomy" id="1104152"/>
    <lineage>
        <taxon>Eukaryota</taxon>
        <taxon>Fungi</taxon>
        <taxon>Dikarya</taxon>
        <taxon>Ascomycota</taxon>
        <taxon>Pezizomycotina</taxon>
        <taxon>Leotiomycetes</taxon>
        <taxon>Helotiales</taxon>
        <taxon>Helotiaceae</taxon>
        <taxon>Glarea</taxon>
    </lineage>
</organism>
<dbReference type="InterPro" id="IPR013919">
    <property type="entry name" value="Pex16"/>
</dbReference>
<comment type="subcellular location">
    <subcellularLocation>
        <location evidence="1">Peroxisome membrane</location>
    </subcellularLocation>
</comment>
<gene>
    <name evidence="2" type="ORF">M7I_5089</name>
</gene>